<name>A0A0A2VHL3_BEABA</name>
<dbReference type="Pfam" id="PF00175">
    <property type="entry name" value="NAD_binding_1"/>
    <property type="match status" value="1"/>
</dbReference>
<proteinExistence type="inferred from homology"/>
<comment type="similarity">
    <text evidence="4">Belongs to the AIM32 family.</text>
</comment>
<dbReference type="PROSITE" id="PS51384">
    <property type="entry name" value="FAD_FR"/>
    <property type="match status" value="1"/>
</dbReference>
<dbReference type="STRING" id="1245745.A0A0A2VHL3"/>
<dbReference type="eggNOG" id="KOG0534">
    <property type="taxonomic scope" value="Eukaryota"/>
</dbReference>
<dbReference type="InterPro" id="IPR036249">
    <property type="entry name" value="Thioredoxin-like_sf"/>
</dbReference>
<dbReference type="Gene3D" id="3.40.30.10">
    <property type="entry name" value="Glutaredoxin"/>
    <property type="match status" value="1"/>
</dbReference>
<dbReference type="InterPro" id="IPR001433">
    <property type="entry name" value="OxRdtase_FAD/NAD-bd"/>
</dbReference>
<dbReference type="InterPro" id="IPR017927">
    <property type="entry name" value="FAD-bd_FR_type"/>
</dbReference>
<keyword evidence="2" id="KW-0285">Flavoprotein</keyword>
<dbReference type="Proteomes" id="UP000030106">
    <property type="component" value="Unassembled WGS sequence"/>
</dbReference>
<dbReference type="EMBL" id="ANFO01000935">
    <property type="protein sequence ID" value="KGQ05600.1"/>
    <property type="molecule type" value="Genomic_DNA"/>
</dbReference>
<accession>A0A0A2VHL3</accession>
<dbReference type="PANTHER" id="PTHR31902:SF7">
    <property type="entry name" value="ALTERED INHERITANCE OF MITOCHONDRIA PROTEIN 32"/>
    <property type="match status" value="1"/>
</dbReference>
<reference evidence="7 8" key="1">
    <citation type="submission" date="2012-10" db="EMBL/GenBank/DDBJ databases">
        <title>Genome sequencing and analysis of entomopathogenic fungi Beauveria bassiana D1-5.</title>
        <authorList>
            <person name="Li Q."/>
            <person name="Wang L."/>
            <person name="Zhang Z."/>
            <person name="Wang Q."/>
            <person name="Ren J."/>
            <person name="Wang M."/>
            <person name="Xu W."/>
            <person name="Wang J."/>
            <person name="Lu Y."/>
            <person name="Du Q."/>
            <person name="Sun Z."/>
        </authorList>
    </citation>
    <scope>NUCLEOTIDE SEQUENCE [LARGE SCALE GENOMIC DNA]</scope>
    <source>
        <strain evidence="7 8">D1-5</strain>
    </source>
</reference>
<dbReference type="CDD" id="cd06183">
    <property type="entry name" value="cyt_b5_reduct_like"/>
    <property type="match status" value="1"/>
</dbReference>
<evidence type="ECO:0000313" key="7">
    <source>
        <dbReference type="EMBL" id="KGQ05600.1"/>
    </source>
</evidence>
<dbReference type="InterPro" id="IPR039261">
    <property type="entry name" value="FNR_nucleotide-bd"/>
</dbReference>
<dbReference type="InterPro" id="IPR017938">
    <property type="entry name" value="Riboflavin_synthase-like_b-brl"/>
</dbReference>
<dbReference type="Pfam" id="PF00970">
    <property type="entry name" value="FAD_binding_6"/>
    <property type="match status" value="1"/>
</dbReference>
<protein>
    <recommendedName>
        <fullName evidence="5">Altered inheritance of mitochondria protein 32</fullName>
    </recommendedName>
</protein>
<evidence type="ECO:0000256" key="5">
    <source>
        <dbReference type="ARBA" id="ARBA00040895"/>
    </source>
</evidence>
<dbReference type="InterPro" id="IPR009737">
    <property type="entry name" value="Aim32/Apd1-like"/>
</dbReference>
<dbReference type="Gene3D" id="2.40.30.10">
    <property type="entry name" value="Translation factors"/>
    <property type="match status" value="1"/>
</dbReference>
<dbReference type="Pfam" id="PF06999">
    <property type="entry name" value="Suc_Fer-like"/>
    <property type="match status" value="1"/>
</dbReference>
<dbReference type="CDD" id="cd03062">
    <property type="entry name" value="TRX_Fd_Sucrase"/>
    <property type="match status" value="1"/>
</dbReference>
<dbReference type="PANTHER" id="PTHR31902">
    <property type="entry name" value="ACTIN PATCHES DISTAL PROTEIN 1"/>
    <property type="match status" value="1"/>
</dbReference>
<dbReference type="AlphaFoldDB" id="A0A0A2VHL3"/>
<evidence type="ECO:0000256" key="2">
    <source>
        <dbReference type="ARBA" id="ARBA00022630"/>
    </source>
</evidence>
<organism evidence="7 8">
    <name type="scientific">Beauveria bassiana D1-5</name>
    <dbReference type="NCBI Taxonomy" id="1245745"/>
    <lineage>
        <taxon>Eukaryota</taxon>
        <taxon>Fungi</taxon>
        <taxon>Dikarya</taxon>
        <taxon>Ascomycota</taxon>
        <taxon>Pezizomycotina</taxon>
        <taxon>Sordariomycetes</taxon>
        <taxon>Hypocreomycetidae</taxon>
        <taxon>Hypocreales</taxon>
        <taxon>Cordycipitaceae</taxon>
        <taxon>Beauveria</taxon>
    </lineage>
</organism>
<evidence type="ECO:0000259" key="6">
    <source>
        <dbReference type="PROSITE" id="PS51384"/>
    </source>
</evidence>
<sequence>MPEGLDIDHKSPMNGVISGYAEQVLICTGKDDWPSKIEEENGGDNLAADLKELFGRGGTYADPFHNIALINSSLPSSVPPRAEVQSTSVYLLPSFKYVPFLPRVSFDHVQALAKGYLLPEKLHSAHDGLSPVHRDILTRNDAYQSLLHGVRDVTDTLVLICGHGGRDMRCGILGPLLRDEFEKQLERKGVEVLQGPAQVQTDAEAQQLEGKVSVPRSTARVGLISHIGGHKFAGNIIIYVPPGKKLADGSSHPFAGHGLWYGRVEPKHVEGIIEETIFQGKIVADMFRGGIDPERRILRRQLSTRRPFKGPSRHQGLGKRPLLARALNPAVAAILLIGGSAVYYLTTPSSREKVLNQDTFVPYTITSREAISATSFIFTVAPQHPNPSPSFLTAAADPSKPAAWRYPLWSVEFKQPEVQIARNYTPLPPLQGERLQDGKLRFYVRSIPGGEMSTYLGRLGVGRQVWLRGTHPGFDVATRLGSQKNVVFLAGGTGVAPAMQVARAVLDSREDADFTLLWAIRSREELQQAPDAPDKRPVSSSWWNWFRGTLRPQPTQVGHPITGASPLGRQLDEMKARYGDRLRIHVGVDDESSQFRESHIADVIQSSAAAPTLPSAPDCQPHNQKFHAPASEFEPNGARPCTCETGNRGKNLLMVSGPEGFISHYAGPKVWLGGVETQGAVGGVAAELRRRNPGFAADWLVLKL</sequence>
<gene>
    <name evidence="7" type="ORF">BBAD15_g9151</name>
</gene>
<dbReference type="OrthoDB" id="10253744at2759"/>
<dbReference type="InterPro" id="IPR008333">
    <property type="entry name" value="Cbr1-like_FAD-bd_dom"/>
</dbReference>
<dbReference type="SUPFAM" id="SSF63380">
    <property type="entry name" value="Riboflavin synthase domain-like"/>
    <property type="match status" value="1"/>
</dbReference>
<dbReference type="SUPFAM" id="SSF52343">
    <property type="entry name" value="Ferredoxin reductase-like, C-terminal NADP-linked domain"/>
    <property type="match status" value="1"/>
</dbReference>
<dbReference type="Gene3D" id="3.40.50.80">
    <property type="entry name" value="Nucleotide-binding domain of ferredoxin-NADP reductase (FNR) module"/>
    <property type="match status" value="1"/>
</dbReference>
<evidence type="ECO:0000256" key="1">
    <source>
        <dbReference type="ARBA" id="ARBA00001974"/>
    </source>
</evidence>
<evidence type="ECO:0000256" key="4">
    <source>
        <dbReference type="ARBA" id="ARBA00038208"/>
    </source>
</evidence>
<comment type="cofactor">
    <cofactor evidence="1">
        <name>FAD</name>
        <dbReference type="ChEBI" id="CHEBI:57692"/>
    </cofactor>
</comment>
<dbReference type="SUPFAM" id="SSF52833">
    <property type="entry name" value="Thioredoxin-like"/>
    <property type="match status" value="1"/>
</dbReference>
<dbReference type="GO" id="GO:0016491">
    <property type="term" value="F:oxidoreductase activity"/>
    <property type="evidence" value="ECO:0007669"/>
    <property type="project" value="InterPro"/>
</dbReference>
<keyword evidence="3" id="KW-0274">FAD</keyword>
<dbReference type="HOGENOM" id="CLU_368446_0_0_1"/>
<dbReference type="PRINTS" id="PR00406">
    <property type="entry name" value="CYTB5RDTASE"/>
</dbReference>
<comment type="caution">
    <text evidence="7">The sequence shown here is derived from an EMBL/GenBank/DDBJ whole genome shotgun (WGS) entry which is preliminary data.</text>
</comment>
<evidence type="ECO:0000313" key="8">
    <source>
        <dbReference type="Proteomes" id="UP000030106"/>
    </source>
</evidence>
<evidence type="ECO:0000256" key="3">
    <source>
        <dbReference type="ARBA" id="ARBA00022827"/>
    </source>
</evidence>
<feature type="domain" description="FAD-binding FR-type" evidence="6">
    <location>
        <begin position="358"/>
        <end position="477"/>
    </location>
</feature>